<dbReference type="InterPro" id="IPR036680">
    <property type="entry name" value="SPOR-like_sf"/>
</dbReference>
<feature type="repeat" description="TPR" evidence="1">
    <location>
        <begin position="163"/>
        <end position="196"/>
    </location>
</feature>
<dbReference type="Pfam" id="PF13432">
    <property type="entry name" value="TPR_16"/>
    <property type="match status" value="2"/>
</dbReference>
<name>A0A1Y5SFU8_9PROT</name>
<dbReference type="InParanoid" id="A0A1Y5SFU8"/>
<dbReference type="OrthoDB" id="7817412at2"/>
<dbReference type="PANTHER" id="PTHR44809">
    <property type="match status" value="1"/>
</dbReference>
<proteinExistence type="predicted"/>
<feature type="region of interest" description="Disordered" evidence="2">
    <location>
        <begin position="268"/>
        <end position="314"/>
    </location>
</feature>
<organism evidence="4 5">
    <name type="scientific">Oceanibacterium hippocampi</name>
    <dbReference type="NCBI Taxonomy" id="745714"/>
    <lineage>
        <taxon>Bacteria</taxon>
        <taxon>Pseudomonadati</taxon>
        <taxon>Pseudomonadota</taxon>
        <taxon>Alphaproteobacteria</taxon>
        <taxon>Sneathiellales</taxon>
        <taxon>Sneathiellaceae</taxon>
        <taxon>Oceanibacterium</taxon>
    </lineage>
</organism>
<evidence type="ECO:0000313" key="5">
    <source>
        <dbReference type="Proteomes" id="UP000193200"/>
    </source>
</evidence>
<dbReference type="InterPro" id="IPR052943">
    <property type="entry name" value="TMTC_O-mannosyl-trnsfr"/>
</dbReference>
<dbReference type="Proteomes" id="UP000193200">
    <property type="component" value="Unassembled WGS sequence"/>
</dbReference>
<dbReference type="PANTHER" id="PTHR44809:SF1">
    <property type="entry name" value="PROTEIN O-MANNOSYL-TRANSFERASE TMTC1"/>
    <property type="match status" value="1"/>
</dbReference>
<evidence type="ECO:0000256" key="2">
    <source>
        <dbReference type="SAM" id="MobiDB-lite"/>
    </source>
</evidence>
<evidence type="ECO:0000259" key="3">
    <source>
        <dbReference type="PROSITE" id="PS51724"/>
    </source>
</evidence>
<feature type="compositionally biased region" description="Low complexity" evidence="2">
    <location>
        <begin position="295"/>
        <end position="306"/>
    </location>
</feature>
<dbReference type="PROSITE" id="PS51724">
    <property type="entry name" value="SPOR"/>
    <property type="match status" value="1"/>
</dbReference>
<reference evidence="4 5" key="1">
    <citation type="submission" date="2017-03" db="EMBL/GenBank/DDBJ databases">
        <authorList>
            <person name="Afonso C.L."/>
            <person name="Miller P.J."/>
            <person name="Scott M.A."/>
            <person name="Spackman E."/>
            <person name="Goraichik I."/>
            <person name="Dimitrov K.M."/>
            <person name="Suarez D.L."/>
            <person name="Swayne D.E."/>
        </authorList>
    </citation>
    <scope>NUCLEOTIDE SEQUENCE [LARGE SCALE GENOMIC DNA]</scope>
    <source>
        <strain evidence="4 5">CECT 7691</strain>
    </source>
</reference>
<dbReference type="Gene3D" id="3.30.70.1070">
    <property type="entry name" value="Sporulation related repeat"/>
    <property type="match status" value="1"/>
</dbReference>
<dbReference type="SMART" id="SM00028">
    <property type="entry name" value="TPR"/>
    <property type="match status" value="4"/>
</dbReference>
<evidence type="ECO:0000313" key="4">
    <source>
        <dbReference type="EMBL" id="SLN36721.1"/>
    </source>
</evidence>
<dbReference type="SUPFAM" id="SSF48452">
    <property type="entry name" value="TPR-like"/>
    <property type="match status" value="1"/>
</dbReference>
<keyword evidence="1" id="KW-0802">TPR repeat</keyword>
<dbReference type="Gene3D" id="1.25.40.10">
    <property type="entry name" value="Tetratricopeptide repeat domain"/>
    <property type="match status" value="1"/>
</dbReference>
<keyword evidence="4" id="KW-0675">Receptor</keyword>
<dbReference type="InterPro" id="IPR019734">
    <property type="entry name" value="TPR_rpt"/>
</dbReference>
<protein>
    <submittedName>
        <fullName evidence="4">Bacteriophage N4 receptor, outer membrane subunit</fullName>
    </submittedName>
</protein>
<dbReference type="InterPro" id="IPR007730">
    <property type="entry name" value="SPOR-like_dom"/>
</dbReference>
<dbReference type="GO" id="GO:0042834">
    <property type="term" value="F:peptidoglycan binding"/>
    <property type="evidence" value="ECO:0007669"/>
    <property type="project" value="InterPro"/>
</dbReference>
<dbReference type="AlphaFoldDB" id="A0A1Y5SFU8"/>
<keyword evidence="5" id="KW-1185">Reference proteome</keyword>
<dbReference type="InterPro" id="IPR011990">
    <property type="entry name" value="TPR-like_helical_dom_sf"/>
</dbReference>
<accession>A0A1Y5SFU8</accession>
<dbReference type="EMBL" id="FWFR01000001">
    <property type="protein sequence ID" value="SLN36721.1"/>
    <property type="molecule type" value="Genomic_DNA"/>
</dbReference>
<sequence length="434" mass="45977">MPNMHDTWRKRLLAVTMLAASVPLGGCEVLREAGIELPGLNVPAIPAQSPKGTAVAAESDYAVMMRVAETTHANGDLATALHLYARAHQIEPARTEPLAAMGTLLRRSGRNGDAIQVQMRILELAPGNAAAHREVGYNLLAQDKPFQAGEEFRRALESAPGDVLALNGLAVSYDRIGDNGTAIALYRQALALEPDNLAVRNNLGLSLALGGEFDQSIALLEAVAADPAATAQHRRTLAIARDLAGRNDGHVAAQPAAPARPVEAALSLSAPVAASETPPESGPVSRPAPTTAGKSADPAASMSAEAAPDEPAPAGAAAALLPVHEAPLKSLPETIARQPAGDPEIGIADEHRRYFVQFGAFDSEADAETAWQAIIERHDELLRYQPTIKPVYLGDSRGIRFRLRIGSFGDATQTREMVEELKARGLDCYRVWEA</sequence>
<dbReference type="PROSITE" id="PS50005">
    <property type="entry name" value="TPR"/>
    <property type="match status" value="1"/>
</dbReference>
<feature type="domain" description="SPOR" evidence="3">
    <location>
        <begin position="348"/>
        <end position="434"/>
    </location>
</feature>
<evidence type="ECO:0000256" key="1">
    <source>
        <dbReference type="PROSITE-ProRule" id="PRU00339"/>
    </source>
</evidence>
<gene>
    <name evidence="4" type="ORF">OCH7691_01485</name>
</gene>
<dbReference type="SUPFAM" id="SSF110997">
    <property type="entry name" value="Sporulation related repeat"/>
    <property type="match status" value="1"/>
</dbReference>
<dbReference type="Pfam" id="PF05036">
    <property type="entry name" value="SPOR"/>
    <property type="match status" value="1"/>
</dbReference>